<protein>
    <submittedName>
        <fullName evidence="2 3">Uncharacterized protein</fullName>
    </submittedName>
</protein>
<feature type="region of interest" description="Disordered" evidence="1">
    <location>
        <begin position="119"/>
        <end position="142"/>
    </location>
</feature>
<name>A0A2K1IQW1_PHYPA</name>
<gene>
    <name evidence="2" type="ORF">PHYPA_025795</name>
</gene>
<reference evidence="3" key="3">
    <citation type="submission" date="2020-12" db="UniProtKB">
        <authorList>
            <consortium name="EnsemblPlants"/>
        </authorList>
    </citation>
    <scope>IDENTIFICATION</scope>
</reference>
<reference evidence="2 4" key="1">
    <citation type="journal article" date="2008" name="Science">
        <title>The Physcomitrella genome reveals evolutionary insights into the conquest of land by plants.</title>
        <authorList>
            <person name="Rensing S."/>
            <person name="Lang D."/>
            <person name="Zimmer A."/>
            <person name="Terry A."/>
            <person name="Salamov A."/>
            <person name="Shapiro H."/>
            <person name="Nishiyama T."/>
            <person name="Perroud P.-F."/>
            <person name="Lindquist E."/>
            <person name="Kamisugi Y."/>
            <person name="Tanahashi T."/>
            <person name="Sakakibara K."/>
            <person name="Fujita T."/>
            <person name="Oishi K."/>
            <person name="Shin-I T."/>
            <person name="Kuroki Y."/>
            <person name="Toyoda A."/>
            <person name="Suzuki Y."/>
            <person name="Hashimoto A."/>
            <person name="Yamaguchi K."/>
            <person name="Sugano A."/>
            <person name="Kohara Y."/>
            <person name="Fujiyama A."/>
            <person name="Anterola A."/>
            <person name="Aoki S."/>
            <person name="Ashton N."/>
            <person name="Barbazuk W.B."/>
            <person name="Barker E."/>
            <person name="Bennetzen J."/>
            <person name="Bezanilla M."/>
            <person name="Blankenship R."/>
            <person name="Cho S.H."/>
            <person name="Dutcher S."/>
            <person name="Estelle M."/>
            <person name="Fawcett J.A."/>
            <person name="Gundlach H."/>
            <person name="Hanada K."/>
            <person name="Heyl A."/>
            <person name="Hicks K.A."/>
            <person name="Hugh J."/>
            <person name="Lohr M."/>
            <person name="Mayer K."/>
            <person name="Melkozernov A."/>
            <person name="Murata T."/>
            <person name="Nelson D."/>
            <person name="Pils B."/>
            <person name="Prigge M."/>
            <person name="Reiss B."/>
            <person name="Renner T."/>
            <person name="Rombauts S."/>
            <person name="Rushton P."/>
            <person name="Sanderfoot A."/>
            <person name="Schween G."/>
            <person name="Shiu S.-H."/>
            <person name="Stueber K."/>
            <person name="Theodoulou F.L."/>
            <person name="Tu H."/>
            <person name="Van de Peer Y."/>
            <person name="Verrier P.J."/>
            <person name="Waters E."/>
            <person name="Wood A."/>
            <person name="Yang L."/>
            <person name="Cove D."/>
            <person name="Cuming A."/>
            <person name="Hasebe M."/>
            <person name="Lucas S."/>
            <person name="Mishler D.B."/>
            <person name="Reski R."/>
            <person name="Grigoriev I."/>
            <person name="Quatrano R.S."/>
            <person name="Boore J.L."/>
        </authorList>
    </citation>
    <scope>NUCLEOTIDE SEQUENCE [LARGE SCALE GENOMIC DNA]</scope>
    <source>
        <strain evidence="3 4">cv. Gransden 2004</strain>
    </source>
</reference>
<proteinExistence type="predicted"/>
<dbReference type="AlphaFoldDB" id="A0A2K1IQW1"/>
<accession>A0A2K1IQW1</accession>
<dbReference type="EMBL" id="ABEU02000021">
    <property type="protein sequence ID" value="PNR31673.1"/>
    <property type="molecule type" value="Genomic_DNA"/>
</dbReference>
<evidence type="ECO:0000313" key="2">
    <source>
        <dbReference type="EMBL" id="PNR31673.1"/>
    </source>
</evidence>
<reference evidence="2 4" key="2">
    <citation type="journal article" date="2018" name="Plant J.">
        <title>The Physcomitrella patens chromosome-scale assembly reveals moss genome structure and evolution.</title>
        <authorList>
            <person name="Lang D."/>
            <person name="Ullrich K.K."/>
            <person name="Murat F."/>
            <person name="Fuchs J."/>
            <person name="Jenkins J."/>
            <person name="Haas F.B."/>
            <person name="Piednoel M."/>
            <person name="Gundlach H."/>
            <person name="Van Bel M."/>
            <person name="Meyberg R."/>
            <person name="Vives C."/>
            <person name="Morata J."/>
            <person name="Symeonidi A."/>
            <person name="Hiss M."/>
            <person name="Muchero W."/>
            <person name="Kamisugi Y."/>
            <person name="Saleh O."/>
            <person name="Blanc G."/>
            <person name="Decker E.L."/>
            <person name="van Gessel N."/>
            <person name="Grimwood J."/>
            <person name="Hayes R.D."/>
            <person name="Graham S.W."/>
            <person name="Gunter L.E."/>
            <person name="McDaniel S.F."/>
            <person name="Hoernstein S.N.W."/>
            <person name="Larsson A."/>
            <person name="Li F.W."/>
            <person name="Perroud P.F."/>
            <person name="Phillips J."/>
            <person name="Ranjan P."/>
            <person name="Rokshar D.S."/>
            <person name="Rothfels C.J."/>
            <person name="Schneider L."/>
            <person name="Shu S."/>
            <person name="Stevenson D.W."/>
            <person name="Thummler F."/>
            <person name="Tillich M."/>
            <person name="Villarreal Aguilar J.C."/>
            <person name="Widiez T."/>
            <person name="Wong G.K."/>
            <person name="Wymore A."/>
            <person name="Zhang Y."/>
            <person name="Zimmer A.D."/>
            <person name="Quatrano R.S."/>
            <person name="Mayer K.F.X."/>
            <person name="Goodstein D."/>
            <person name="Casacuberta J.M."/>
            <person name="Vandepoele K."/>
            <person name="Reski R."/>
            <person name="Cuming A.C."/>
            <person name="Tuskan G.A."/>
            <person name="Maumus F."/>
            <person name="Salse J."/>
            <person name="Schmutz J."/>
            <person name="Rensing S.A."/>
        </authorList>
    </citation>
    <scope>NUCLEOTIDE SEQUENCE [LARGE SCALE GENOMIC DNA]</scope>
    <source>
        <strain evidence="3 4">cv. Gransden 2004</strain>
    </source>
</reference>
<evidence type="ECO:0000256" key="1">
    <source>
        <dbReference type="SAM" id="MobiDB-lite"/>
    </source>
</evidence>
<keyword evidence="4" id="KW-1185">Reference proteome</keyword>
<dbReference type="InParanoid" id="A0A2K1IQW1"/>
<dbReference type="Gramene" id="Pp3c21_6420V3.1">
    <property type="protein sequence ID" value="PAC:32916397.CDS.1"/>
    <property type="gene ID" value="Pp3c21_6420"/>
</dbReference>
<organism evidence="2">
    <name type="scientific">Physcomitrium patens</name>
    <name type="common">Spreading-leaved earth moss</name>
    <name type="synonym">Physcomitrella patens</name>
    <dbReference type="NCBI Taxonomy" id="3218"/>
    <lineage>
        <taxon>Eukaryota</taxon>
        <taxon>Viridiplantae</taxon>
        <taxon>Streptophyta</taxon>
        <taxon>Embryophyta</taxon>
        <taxon>Bryophyta</taxon>
        <taxon>Bryophytina</taxon>
        <taxon>Bryopsida</taxon>
        <taxon>Funariidae</taxon>
        <taxon>Funariales</taxon>
        <taxon>Funariaceae</taxon>
        <taxon>Physcomitrium</taxon>
    </lineage>
</organism>
<dbReference type="EnsemblPlants" id="Pp3c21_6420V3.1">
    <property type="protein sequence ID" value="PAC:32916397.CDS.1"/>
    <property type="gene ID" value="Pp3c21_6420"/>
</dbReference>
<dbReference type="EnsemblPlants" id="Pp3c21_6420V3.2">
    <property type="protein sequence ID" value="PAC:32916398.CDS.1"/>
    <property type="gene ID" value="Pp3c21_6420"/>
</dbReference>
<evidence type="ECO:0000313" key="4">
    <source>
        <dbReference type="Proteomes" id="UP000006727"/>
    </source>
</evidence>
<evidence type="ECO:0000313" key="3">
    <source>
        <dbReference type="EnsemblPlants" id="PAC:32916397.CDS.1"/>
    </source>
</evidence>
<sequence>MNGVLLASHSVVEQEVGVDKELVTTRTEPFLLPIRSGLDSMREISKSPLIEIAPPSAEVLQHREGGKASVSTVPVANGLVEQNQKYNEHDCYPQMNIDESVKLPSSSVQKVGTDDEVDVLDPADHNLSRDLTGSEEAPTHRHERTCSECGQMGVGPGRSSSNIDEAELMRSCTQILELHCPHTLKADLRTSNAYPLCCPVPMFPLPLGSASSGKVCRSYVTQFTVDVLRAAHITLNSSTQESTSGEVICPLRDVEQTLLMAGRFIQMKGRVGNVRGLIQQIDAASAQTSRDLKAYADRGAFPLASQLIPRLLNREKQQHVDRIKNDFQVMTTLLQDINKTLSTCFQYAAKIVEESVDLVGDNHLVSNVVNHNVSMLALYNKPALEAVRTAFPLWIRLYHDVAHAAGLLK</sequence>
<dbReference type="Gramene" id="Pp3c21_6420V3.2">
    <property type="protein sequence ID" value="PAC:32916398.CDS.1"/>
    <property type="gene ID" value="Pp3c21_6420"/>
</dbReference>
<dbReference type="Proteomes" id="UP000006727">
    <property type="component" value="Chromosome 21"/>
</dbReference>